<reference evidence="1 2" key="1">
    <citation type="submission" date="2024-02" db="EMBL/GenBank/DDBJ databases">
        <authorList>
            <person name="Vignale AGUSTIN F."/>
            <person name="Sosa J E."/>
            <person name="Modenutti C."/>
        </authorList>
    </citation>
    <scope>NUCLEOTIDE SEQUENCE [LARGE SCALE GENOMIC DNA]</scope>
</reference>
<sequence>MESLIELCDLIAQNLSQFADKLAWICGRCPPIDSVLATARFLSKCPNFDDMRP</sequence>
<proteinExistence type="predicted"/>
<protein>
    <submittedName>
        <fullName evidence="1">Uncharacterized protein</fullName>
    </submittedName>
</protein>
<organism evidence="1 2">
    <name type="scientific">Ilex paraguariensis</name>
    <name type="common">yerba mate</name>
    <dbReference type="NCBI Taxonomy" id="185542"/>
    <lineage>
        <taxon>Eukaryota</taxon>
        <taxon>Viridiplantae</taxon>
        <taxon>Streptophyta</taxon>
        <taxon>Embryophyta</taxon>
        <taxon>Tracheophyta</taxon>
        <taxon>Spermatophyta</taxon>
        <taxon>Magnoliopsida</taxon>
        <taxon>eudicotyledons</taxon>
        <taxon>Gunneridae</taxon>
        <taxon>Pentapetalae</taxon>
        <taxon>asterids</taxon>
        <taxon>campanulids</taxon>
        <taxon>Aquifoliales</taxon>
        <taxon>Aquifoliaceae</taxon>
        <taxon>Ilex</taxon>
    </lineage>
</organism>
<evidence type="ECO:0000313" key="2">
    <source>
        <dbReference type="Proteomes" id="UP001642360"/>
    </source>
</evidence>
<keyword evidence="2" id="KW-1185">Reference proteome</keyword>
<evidence type="ECO:0000313" key="1">
    <source>
        <dbReference type="EMBL" id="CAK9156556.1"/>
    </source>
</evidence>
<feature type="non-terminal residue" evidence="1">
    <location>
        <position position="1"/>
    </location>
</feature>
<name>A0ABC8SHA1_9AQUA</name>
<accession>A0ABC8SHA1</accession>
<dbReference type="AlphaFoldDB" id="A0ABC8SHA1"/>
<dbReference type="Proteomes" id="UP001642360">
    <property type="component" value="Unassembled WGS sequence"/>
</dbReference>
<dbReference type="EMBL" id="CAUOFW020002881">
    <property type="protein sequence ID" value="CAK9156556.1"/>
    <property type="molecule type" value="Genomic_DNA"/>
</dbReference>
<gene>
    <name evidence="1" type="ORF">ILEXP_LOCUS25103</name>
</gene>
<comment type="caution">
    <text evidence="1">The sequence shown here is derived from an EMBL/GenBank/DDBJ whole genome shotgun (WGS) entry which is preliminary data.</text>
</comment>